<dbReference type="EMBL" id="MLHQ01000025">
    <property type="protein sequence ID" value="OOF57286.1"/>
    <property type="molecule type" value="Genomic_DNA"/>
</dbReference>
<protein>
    <recommendedName>
        <fullName evidence="2">YCII-related domain-containing protein</fullName>
    </recommendedName>
</protein>
<gene>
    <name evidence="3" type="ORF">BKL49_09375</name>
</gene>
<feature type="domain" description="YCII-related" evidence="2">
    <location>
        <begin position="1"/>
        <end position="84"/>
    </location>
</feature>
<dbReference type="SUPFAM" id="SSF54909">
    <property type="entry name" value="Dimeric alpha+beta barrel"/>
    <property type="match status" value="1"/>
</dbReference>
<evidence type="ECO:0000313" key="3">
    <source>
        <dbReference type="EMBL" id="OOF57286.1"/>
    </source>
</evidence>
<comment type="caution">
    <text evidence="3">The sequence shown here is derived from an EMBL/GenBank/DDBJ whole genome shotgun (WGS) entry which is preliminary data.</text>
</comment>
<evidence type="ECO:0000259" key="2">
    <source>
        <dbReference type="Pfam" id="PF03795"/>
    </source>
</evidence>
<sequence length="99" mass="11379">MYIVNITVNSTLSEEKHNELFAIHVEWFKKYFQAGKFLMLGPYTDTDAHAGVIFAETESLEELQKILAEDCYYPDLAEYEIREFSPKLIATDIGKAVKP</sequence>
<dbReference type="InterPro" id="IPR005545">
    <property type="entry name" value="YCII"/>
</dbReference>
<dbReference type="Proteomes" id="UP000188602">
    <property type="component" value="Unassembled WGS sequence"/>
</dbReference>
<evidence type="ECO:0000256" key="1">
    <source>
        <dbReference type="ARBA" id="ARBA00007689"/>
    </source>
</evidence>
<organism evidence="3 4">
    <name type="scientific">Rodentibacter myodis</name>
    <dbReference type="NCBI Taxonomy" id="1907939"/>
    <lineage>
        <taxon>Bacteria</taxon>
        <taxon>Pseudomonadati</taxon>
        <taxon>Pseudomonadota</taxon>
        <taxon>Gammaproteobacteria</taxon>
        <taxon>Pasteurellales</taxon>
        <taxon>Pasteurellaceae</taxon>
        <taxon>Rodentibacter</taxon>
    </lineage>
</organism>
<name>A0A1V3JKE8_9PAST</name>
<dbReference type="AlphaFoldDB" id="A0A1V3JKE8"/>
<comment type="similarity">
    <text evidence="1">Belongs to the YciI family.</text>
</comment>
<dbReference type="Gene3D" id="3.30.70.1060">
    <property type="entry name" value="Dimeric alpha+beta barrel"/>
    <property type="match status" value="1"/>
</dbReference>
<dbReference type="RefSeq" id="WP_077424841.1">
    <property type="nucleotide sequence ID" value="NZ_MLHQ01000025.1"/>
</dbReference>
<evidence type="ECO:0000313" key="4">
    <source>
        <dbReference type="Proteomes" id="UP000188602"/>
    </source>
</evidence>
<dbReference type="Pfam" id="PF03795">
    <property type="entry name" value="YCII"/>
    <property type="match status" value="1"/>
</dbReference>
<proteinExistence type="inferred from homology"/>
<dbReference type="InterPro" id="IPR011008">
    <property type="entry name" value="Dimeric_a/b-barrel"/>
</dbReference>
<dbReference type="PANTHER" id="PTHR37828">
    <property type="entry name" value="GSR2449 PROTEIN"/>
    <property type="match status" value="1"/>
</dbReference>
<dbReference type="OrthoDB" id="9814407at2"/>
<reference evidence="3 4" key="1">
    <citation type="submission" date="2016-10" db="EMBL/GenBank/DDBJ databases">
        <title>Rodentibacter gen. nov. and new species.</title>
        <authorList>
            <person name="Christensen H."/>
        </authorList>
    </citation>
    <scope>NUCLEOTIDE SEQUENCE [LARGE SCALE GENOMIC DNA]</scope>
    <source>
        <strain evidence="3 4">Ac151</strain>
    </source>
</reference>
<dbReference type="PANTHER" id="PTHR37828:SF1">
    <property type="entry name" value="YCII-RELATED DOMAIN-CONTAINING PROTEIN"/>
    <property type="match status" value="1"/>
</dbReference>
<accession>A0A1V3JKE8</accession>
<keyword evidence="4" id="KW-1185">Reference proteome</keyword>
<dbReference type="STRING" id="1907939.BKL49_09375"/>